<dbReference type="SUPFAM" id="SSF81321">
    <property type="entry name" value="Family A G protein-coupled receptor-like"/>
    <property type="match status" value="1"/>
</dbReference>
<keyword evidence="5 13" id="KW-0812">Transmembrane</keyword>
<evidence type="ECO:0000313" key="15">
    <source>
        <dbReference type="Ensembl" id="ENSTMTP00000019476.1"/>
    </source>
</evidence>
<keyword evidence="7 13" id="KW-1133">Transmembrane helix</keyword>
<evidence type="ECO:0000256" key="11">
    <source>
        <dbReference type="ARBA" id="ARBA00023180"/>
    </source>
</evidence>
<organism evidence="15 16">
    <name type="scientific">Terrapene triunguis</name>
    <name type="common">Three-toed box turtle</name>
    <dbReference type="NCBI Taxonomy" id="2587831"/>
    <lineage>
        <taxon>Eukaryota</taxon>
        <taxon>Metazoa</taxon>
        <taxon>Chordata</taxon>
        <taxon>Craniata</taxon>
        <taxon>Vertebrata</taxon>
        <taxon>Euteleostomi</taxon>
        <taxon>Archelosauria</taxon>
        <taxon>Testudinata</taxon>
        <taxon>Testudines</taxon>
        <taxon>Cryptodira</taxon>
        <taxon>Durocryptodira</taxon>
        <taxon>Testudinoidea</taxon>
        <taxon>Emydidae</taxon>
        <taxon>Terrapene</taxon>
    </lineage>
</organism>
<evidence type="ECO:0000259" key="14">
    <source>
        <dbReference type="PROSITE" id="PS50262"/>
    </source>
</evidence>
<protein>
    <recommendedName>
        <fullName evidence="14">G-protein coupled receptors family 1 profile domain-containing protein</fullName>
    </recommendedName>
</protein>
<dbReference type="GO" id="GO:0004930">
    <property type="term" value="F:G protein-coupled receptor activity"/>
    <property type="evidence" value="ECO:0007669"/>
    <property type="project" value="UniProtKB-KW"/>
</dbReference>
<keyword evidence="9 13" id="KW-0472">Membrane</keyword>
<evidence type="ECO:0000256" key="5">
    <source>
        <dbReference type="ARBA" id="ARBA00022692"/>
    </source>
</evidence>
<keyword evidence="16" id="KW-1185">Reference proteome</keyword>
<dbReference type="InterPro" id="IPR000725">
    <property type="entry name" value="Olfact_rcpt"/>
</dbReference>
<evidence type="ECO:0000256" key="13">
    <source>
        <dbReference type="SAM" id="Phobius"/>
    </source>
</evidence>
<dbReference type="InterPro" id="IPR017452">
    <property type="entry name" value="GPCR_Rhodpsn_7TM"/>
</dbReference>
<dbReference type="GO" id="GO:0005886">
    <property type="term" value="C:plasma membrane"/>
    <property type="evidence" value="ECO:0007669"/>
    <property type="project" value="UniProtKB-SubCell"/>
</dbReference>
<feature type="domain" description="G-protein coupled receptors family 1 profile" evidence="14">
    <location>
        <begin position="41"/>
        <end position="215"/>
    </location>
</feature>
<dbReference type="InterPro" id="IPR050516">
    <property type="entry name" value="Olfactory_GPCR"/>
</dbReference>
<feature type="transmembrane region" description="Helical" evidence="13">
    <location>
        <begin position="231"/>
        <end position="250"/>
    </location>
</feature>
<feature type="transmembrane region" description="Helical" evidence="13">
    <location>
        <begin position="200"/>
        <end position="219"/>
    </location>
</feature>
<keyword evidence="12" id="KW-0807">Transducer</keyword>
<reference evidence="15" key="2">
    <citation type="submission" date="2025-09" db="UniProtKB">
        <authorList>
            <consortium name="Ensembl"/>
        </authorList>
    </citation>
    <scope>IDENTIFICATION</scope>
</reference>
<dbReference type="Gene3D" id="1.10.1220.70">
    <property type="match status" value="1"/>
</dbReference>
<evidence type="ECO:0000313" key="16">
    <source>
        <dbReference type="Proteomes" id="UP000472274"/>
    </source>
</evidence>
<accession>A0A674JCC2</accession>
<dbReference type="FunFam" id="1.20.1070.10:FF:000010">
    <property type="entry name" value="Olfactory receptor"/>
    <property type="match status" value="1"/>
</dbReference>
<dbReference type="GO" id="GO:0004984">
    <property type="term" value="F:olfactory receptor activity"/>
    <property type="evidence" value="ECO:0007669"/>
    <property type="project" value="InterPro"/>
</dbReference>
<dbReference type="CDD" id="cd15225">
    <property type="entry name" value="7tmA_OR10A-like"/>
    <property type="match status" value="1"/>
</dbReference>
<name>A0A674JCC2_9SAUR</name>
<dbReference type="PRINTS" id="PR00245">
    <property type="entry name" value="OLFACTORYR"/>
</dbReference>
<proteinExistence type="inferred from homology"/>
<dbReference type="Proteomes" id="UP000472274">
    <property type="component" value="Unplaced"/>
</dbReference>
<dbReference type="AlphaFoldDB" id="A0A674JCC2"/>
<dbReference type="GeneTree" id="ENSGT01150000286972"/>
<dbReference type="PROSITE" id="PS50262">
    <property type="entry name" value="G_PROTEIN_RECEP_F1_2"/>
    <property type="match status" value="1"/>
</dbReference>
<evidence type="ECO:0000256" key="10">
    <source>
        <dbReference type="ARBA" id="ARBA00023170"/>
    </source>
</evidence>
<dbReference type="InterPro" id="IPR000276">
    <property type="entry name" value="GPCR_Rhodpsn"/>
</dbReference>
<dbReference type="PANTHER" id="PTHR26452">
    <property type="entry name" value="OLFACTORY RECEPTOR"/>
    <property type="match status" value="1"/>
</dbReference>
<comment type="similarity">
    <text evidence="2">Belongs to the G-protein coupled receptor 1 family.</text>
</comment>
<feature type="transmembrane region" description="Helical" evidence="13">
    <location>
        <begin position="102"/>
        <end position="120"/>
    </location>
</feature>
<dbReference type="Gene3D" id="1.20.1070.10">
    <property type="entry name" value="Rhodopsin 7-helix transmembrane proteins"/>
    <property type="match status" value="1"/>
</dbReference>
<dbReference type="Pfam" id="PF00001">
    <property type="entry name" value="7tm_1"/>
    <property type="match status" value="1"/>
</dbReference>
<evidence type="ECO:0000256" key="8">
    <source>
        <dbReference type="ARBA" id="ARBA00023040"/>
    </source>
</evidence>
<keyword evidence="10" id="KW-0675">Receptor</keyword>
<evidence type="ECO:0000256" key="3">
    <source>
        <dbReference type="ARBA" id="ARBA00022475"/>
    </source>
</evidence>
<dbReference type="PRINTS" id="PR00237">
    <property type="entry name" value="GPCRRHODOPSN"/>
</dbReference>
<keyword evidence="4" id="KW-0716">Sensory transduction</keyword>
<evidence type="ECO:0000256" key="2">
    <source>
        <dbReference type="ARBA" id="ARBA00010663"/>
    </source>
</evidence>
<evidence type="ECO:0000256" key="12">
    <source>
        <dbReference type="ARBA" id="ARBA00023224"/>
    </source>
</evidence>
<evidence type="ECO:0000256" key="6">
    <source>
        <dbReference type="ARBA" id="ARBA00022725"/>
    </source>
</evidence>
<keyword evidence="6" id="KW-0552">Olfaction</keyword>
<evidence type="ECO:0000256" key="4">
    <source>
        <dbReference type="ARBA" id="ARBA00022606"/>
    </source>
</evidence>
<feature type="transmembrane region" description="Helical" evidence="13">
    <location>
        <begin position="62"/>
        <end position="82"/>
    </location>
</feature>
<comment type="subcellular location">
    <subcellularLocation>
        <location evidence="1">Cell membrane</location>
        <topology evidence="1">Multi-pass membrane protein</topology>
    </subcellularLocation>
</comment>
<keyword evidence="8" id="KW-0297">G-protein coupled receptor</keyword>
<keyword evidence="3" id="KW-1003">Cell membrane</keyword>
<feature type="transmembrane region" description="Helical" evidence="13">
    <location>
        <begin position="26"/>
        <end position="50"/>
    </location>
</feature>
<reference evidence="15" key="1">
    <citation type="submission" date="2025-08" db="UniProtKB">
        <authorList>
            <consortium name="Ensembl"/>
        </authorList>
    </citation>
    <scope>IDENTIFICATION</scope>
</reference>
<dbReference type="InParanoid" id="A0A674JCC2"/>
<keyword evidence="11" id="KW-0325">Glycoprotein</keyword>
<dbReference type="Ensembl" id="ENSTMTT00000020161.1">
    <property type="protein sequence ID" value="ENSTMTP00000019476.1"/>
    <property type="gene ID" value="ENSTMTG00000014321.1"/>
</dbReference>
<sequence length="272" mass="30619">MTGGNDTIIMEFTLLGLFHHPELQPLLFLAFLTIYILTLMGNALVILATVSDPVLRTPMYFFLRNLAFLEICYTSVTIPKMLVNLLLEKKTISFSGCATQMYFFLFFGTAVCYLLAVMSYDRYVAICNPLHYPALMSRRLCLLLVSGCWVTGMFVSLGQTALIFSVPFCGSNVINHFFCDVPPLVNLLCPDSRMNEVEKVLMNVLVIVIPFAAIFRYLRPNCGYTSGMDKLLSLLYTVAPALLNPVIYSLRNEQVKAALRKVMDRHTASQNM</sequence>
<evidence type="ECO:0000256" key="7">
    <source>
        <dbReference type="ARBA" id="ARBA00022989"/>
    </source>
</evidence>
<evidence type="ECO:0000256" key="9">
    <source>
        <dbReference type="ARBA" id="ARBA00023136"/>
    </source>
</evidence>
<feature type="transmembrane region" description="Helical" evidence="13">
    <location>
        <begin position="140"/>
        <end position="164"/>
    </location>
</feature>
<dbReference type="FunFam" id="1.10.1220.70:FF:000001">
    <property type="entry name" value="Olfactory receptor"/>
    <property type="match status" value="1"/>
</dbReference>
<evidence type="ECO:0000256" key="1">
    <source>
        <dbReference type="ARBA" id="ARBA00004651"/>
    </source>
</evidence>